<dbReference type="EMBL" id="UINC01005182">
    <property type="protein sequence ID" value="SVA19640.1"/>
    <property type="molecule type" value="Genomic_DNA"/>
</dbReference>
<sequence length="121" mass="12975">MSLRRVIILLLALLLLAPPVALPGPVAPLGLASGDEPLPKWGFYVYMAGDNSLSDEAADDLIEMQMVGSNSDREVVALIDQEGEHDSRAYRVLHEGLTETALSDLNSGWGDELDMGDPATL</sequence>
<dbReference type="Gene3D" id="3.40.50.11970">
    <property type="match status" value="1"/>
</dbReference>
<gene>
    <name evidence="1" type="ORF">METZ01_LOCUS72494</name>
</gene>
<reference evidence="1" key="1">
    <citation type="submission" date="2018-05" db="EMBL/GenBank/DDBJ databases">
        <authorList>
            <person name="Lanie J.A."/>
            <person name="Ng W.-L."/>
            <person name="Kazmierczak K.M."/>
            <person name="Andrzejewski T.M."/>
            <person name="Davidsen T.M."/>
            <person name="Wayne K.J."/>
            <person name="Tettelin H."/>
            <person name="Glass J.I."/>
            <person name="Rusch D."/>
            <person name="Podicherti R."/>
            <person name="Tsui H.-C.T."/>
            <person name="Winkler M.E."/>
        </authorList>
    </citation>
    <scope>NUCLEOTIDE SEQUENCE</scope>
</reference>
<feature type="non-terminal residue" evidence="1">
    <location>
        <position position="121"/>
    </location>
</feature>
<organism evidence="1">
    <name type="scientific">marine metagenome</name>
    <dbReference type="NCBI Taxonomy" id="408172"/>
    <lineage>
        <taxon>unclassified sequences</taxon>
        <taxon>metagenomes</taxon>
        <taxon>ecological metagenomes</taxon>
    </lineage>
</organism>
<protein>
    <submittedName>
        <fullName evidence="1">Uncharacterized protein</fullName>
    </submittedName>
</protein>
<proteinExistence type="predicted"/>
<dbReference type="AlphaFoldDB" id="A0A381TUH7"/>
<accession>A0A381TUH7</accession>
<evidence type="ECO:0000313" key="1">
    <source>
        <dbReference type="EMBL" id="SVA19640.1"/>
    </source>
</evidence>
<dbReference type="InterPro" id="IPR005077">
    <property type="entry name" value="Peptidase_C11"/>
</dbReference>
<name>A0A381TUH7_9ZZZZ</name>
<dbReference type="Pfam" id="PF03415">
    <property type="entry name" value="Peptidase_C11"/>
    <property type="match status" value="1"/>
</dbReference>